<evidence type="ECO:0000313" key="1">
    <source>
        <dbReference type="EMBL" id="TDD93983.1"/>
    </source>
</evidence>
<dbReference type="RefSeq" id="WP_132009406.1">
    <property type="nucleotide sequence ID" value="NZ_SMFK01000020.1"/>
</dbReference>
<reference evidence="1 2" key="1">
    <citation type="submission" date="2019-03" db="EMBL/GenBank/DDBJ databases">
        <title>Flavobacterium AR-3-4 sp. nov. isolated from arctic soil.</title>
        <authorList>
            <person name="Chaudhary D.K."/>
        </authorList>
    </citation>
    <scope>NUCLEOTIDE SEQUENCE [LARGE SCALE GENOMIC DNA]</scope>
    <source>
        <strain evidence="1 2">AR-3-4</strain>
    </source>
</reference>
<dbReference type="Proteomes" id="UP000295479">
    <property type="component" value="Unassembled WGS sequence"/>
</dbReference>
<name>A0A4R5C782_9FLAO</name>
<gene>
    <name evidence="1" type="ORF">E0F76_17780</name>
</gene>
<dbReference type="InterPro" id="IPR008969">
    <property type="entry name" value="CarboxyPept-like_regulatory"/>
</dbReference>
<dbReference type="AlphaFoldDB" id="A0A4R5C782"/>
<sequence length="254" mass="28906">MRSTFLFLFVLTIHSCFSQELAKVKIKGAIRANTHDLEGIYVINLKTEKSTVTDKEGFFVMEAIPGDTLIFSAIHLKELRIELTPNNFQKELFDVKMELRINQLNEVLINRYDYINAVSLGISPSGIKHLTQAERHLKTATGLNATASAGSMAGGSVSLDPLLNLISGRTAMLKKELEVEKKLSYMQLIDNMFDETYFRKNLKIPADYIKGFKYYMVDNQRFTNVLKTKNKITIDFLMGELSIKYIEIIACENE</sequence>
<dbReference type="OrthoDB" id="1427655at2"/>
<keyword evidence="2" id="KW-1185">Reference proteome</keyword>
<evidence type="ECO:0008006" key="3">
    <source>
        <dbReference type="Google" id="ProtNLM"/>
    </source>
</evidence>
<organism evidence="1 2">
    <name type="scientific">Flavobacterium cellulosilyticum</name>
    <dbReference type="NCBI Taxonomy" id="2541731"/>
    <lineage>
        <taxon>Bacteria</taxon>
        <taxon>Pseudomonadati</taxon>
        <taxon>Bacteroidota</taxon>
        <taxon>Flavobacteriia</taxon>
        <taxon>Flavobacteriales</taxon>
        <taxon>Flavobacteriaceae</taxon>
        <taxon>Flavobacterium</taxon>
    </lineage>
</organism>
<accession>A0A4R5C782</accession>
<evidence type="ECO:0000313" key="2">
    <source>
        <dbReference type="Proteomes" id="UP000295479"/>
    </source>
</evidence>
<dbReference type="EMBL" id="SMFK01000020">
    <property type="protein sequence ID" value="TDD93983.1"/>
    <property type="molecule type" value="Genomic_DNA"/>
</dbReference>
<proteinExistence type="predicted"/>
<protein>
    <recommendedName>
        <fullName evidence="3">Carboxypeptidase-like regulatory domain-containing protein</fullName>
    </recommendedName>
</protein>
<comment type="caution">
    <text evidence="1">The sequence shown here is derived from an EMBL/GenBank/DDBJ whole genome shotgun (WGS) entry which is preliminary data.</text>
</comment>
<dbReference type="SUPFAM" id="SSF49464">
    <property type="entry name" value="Carboxypeptidase regulatory domain-like"/>
    <property type="match status" value="1"/>
</dbReference>